<keyword evidence="3" id="KW-1185">Reference proteome</keyword>
<accession>A0ABD1TEF9</accession>
<sequence length="103" mass="11446">MPTPRAKEVCKILQKQGKRQKSRRQDEGPLTSPPRDVPSRRSLGTLFLVADSTVRCLAMKRSSPKGSIDGCSSANHFLVRLIEAFIDSAPYMCIQLENSEEAL</sequence>
<gene>
    <name evidence="2" type="ORF">Adt_16702</name>
</gene>
<proteinExistence type="predicted"/>
<protein>
    <submittedName>
        <fullName evidence="2">Uncharacterized protein</fullName>
    </submittedName>
</protein>
<evidence type="ECO:0000313" key="2">
    <source>
        <dbReference type="EMBL" id="KAL2511102.1"/>
    </source>
</evidence>
<dbReference type="EMBL" id="JBFOLK010000005">
    <property type="protein sequence ID" value="KAL2511102.1"/>
    <property type="molecule type" value="Genomic_DNA"/>
</dbReference>
<dbReference type="AlphaFoldDB" id="A0ABD1TEF9"/>
<reference evidence="3" key="1">
    <citation type="submission" date="2024-07" db="EMBL/GenBank/DDBJ databases">
        <title>Two chromosome-level genome assemblies of Korean endemic species Abeliophyllum distichum and Forsythia ovata (Oleaceae).</title>
        <authorList>
            <person name="Jang H."/>
        </authorList>
    </citation>
    <scope>NUCLEOTIDE SEQUENCE [LARGE SCALE GENOMIC DNA]</scope>
</reference>
<feature type="region of interest" description="Disordered" evidence="1">
    <location>
        <begin position="1"/>
        <end position="40"/>
    </location>
</feature>
<name>A0ABD1TEF9_9LAMI</name>
<comment type="caution">
    <text evidence="2">The sequence shown here is derived from an EMBL/GenBank/DDBJ whole genome shotgun (WGS) entry which is preliminary data.</text>
</comment>
<organism evidence="2 3">
    <name type="scientific">Abeliophyllum distichum</name>
    <dbReference type="NCBI Taxonomy" id="126358"/>
    <lineage>
        <taxon>Eukaryota</taxon>
        <taxon>Viridiplantae</taxon>
        <taxon>Streptophyta</taxon>
        <taxon>Embryophyta</taxon>
        <taxon>Tracheophyta</taxon>
        <taxon>Spermatophyta</taxon>
        <taxon>Magnoliopsida</taxon>
        <taxon>eudicotyledons</taxon>
        <taxon>Gunneridae</taxon>
        <taxon>Pentapetalae</taxon>
        <taxon>asterids</taxon>
        <taxon>lamiids</taxon>
        <taxon>Lamiales</taxon>
        <taxon>Oleaceae</taxon>
        <taxon>Forsythieae</taxon>
        <taxon>Abeliophyllum</taxon>
    </lineage>
</organism>
<evidence type="ECO:0000313" key="3">
    <source>
        <dbReference type="Proteomes" id="UP001604336"/>
    </source>
</evidence>
<dbReference type="Proteomes" id="UP001604336">
    <property type="component" value="Unassembled WGS sequence"/>
</dbReference>
<feature type="compositionally biased region" description="Basic and acidic residues" evidence="1">
    <location>
        <begin position="1"/>
        <end position="10"/>
    </location>
</feature>
<evidence type="ECO:0000256" key="1">
    <source>
        <dbReference type="SAM" id="MobiDB-lite"/>
    </source>
</evidence>